<evidence type="ECO:0000256" key="1">
    <source>
        <dbReference type="ARBA" id="ARBA00005460"/>
    </source>
</evidence>
<dbReference type="PANTHER" id="PTHR10943">
    <property type="entry name" value="26S PROTEASOME NON-ATPASE REGULATORY SUBUNIT"/>
    <property type="match status" value="1"/>
</dbReference>
<dbReference type="InterPro" id="IPR011989">
    <property type="entry name" value="ARM-like"/>
</dbReference>
<dbReference type="InterPro" id="IPR016643">
    <property type="entry name" value="26S_Psome_Rpn1"/>
</dbReference>
<dbReference type="GO" id="GO:0034515">
    <property type="term" value="C:proteasome storage granule"/>
    <property type="evidence" value="ECO:0007669"/>
    <property type="project" value="TreeGrafter"/>
</dbReference>
<evidence type="ECO:0000256" key="3">
    <source>
        <dbReference type="ARBA" id="ARBA00022942"/>
    </source>
</evidence>
<protein>
    <recommendedName>
        <fullName evidence="4">26S proteasome non-ATPase regulatory subunit 2 homolog</fullName>
    </recommendedName>
</protein>
<reference evidence="8" key="1">
    <citation type="submission" date="2021-01" db="EMBL/GenBank/DDBJ databases">
        <authorList>
            <person name="Corre E."/>
            <person name="Pelletier E."/>
            <person name="Niang G."/>
            <person name="Scheremetjew M."/>
            <person name="Finn R."/>
            <person name="Kale V."/>
            <person name="Holt S."/>
            <person name="Cochrane G."/>
            <person name="Meng A."/>
            <person name="Brown T."/>
            <person name="Cohen L."/>
        </authorList>
    </citation>
    <scope>NUCLEOTIDE SEQUENCE</scope>
    <source>
        <strain evidence="8">RCC1871</strain>
    </source>
</reference>
<feature type="domain" description="26S proteasome non-ATPase regulatory subunit RPN1 C-terminal" evidence="7">
    <location>
        <begin position="941"/>
        <end position="994"/>
    </location>
</feature>
<keyword evidence="10" id="KW-1185">Reference proteome</keyword>
<evidence type="ECO:0000313" key="9">
    <source>
        <dbReference type="EMBL" id="WZN62606.1"/>
    </source>
</evidence>
<evidence type="ECO:0000313" key="10">
    <source>
        <dbReference type="Proteomes" id="UP001472866"/>
    </source>
</evidence>
<dbReference type="EMBL" id="CP151506">
    <property type="protein sequence ID" value="WZN62606.1"/>
    <property type="molecule type" value="Genomic_DNA"/>
</dbReference>
<dbReference type="GO" id="GO:0030234">
    <property type="term" value="F:enzyme regulator activity"/>
    <property type="evidence" value="ECO:0007669"/>
    <property type="project" value="UniProtKB-UniRule"/>
</dbReference>
<dbReference type="InterPro" id="IPR002015">
    <property type="entry name" value="Proteasome/cyclosome_rpt"/>
</dbReference>
<dbReference type="Pfam" id="PF01851">
    <property type="entry name" value="PC_rep"/>
    <property type="match status" value="2"/>
</dbReference>
<feature type="domain" description="RPN1 N-terminal" evidence="6">
    <location>
        <begin position="63"/>
        <end position="421"/>
    </location>
</feature>
<comment type="function">
    <text evidence="4">Acts as a regulatory subunit of the 26 proteasome which is involved in the ATP-dependent degradation of ubiquitinated proteins.</text>
</comment>
<dbReference type="AlphaFoldDB" id="A0A7S3FRC5"/>
<dbReference type="Proteomes" id="UP001472866">
    <property type="component" value="Chromosome 06"/>
</dbReference>
<feature type="region of interest" description="Disordered" evidence="5">
    <location>
        <begin position="1"/>
        <end position="67"/>
    </location>
</feature>
<reference evidence="9 10" key="2">
    <citation type="submission" date="2024-03" db="EMBL/GenBank/DDBJ databases">
        <title>Complete genome sequence of the green alga Chloropicon roscoffensis RCC1871.</title>
        <authorList>
            <person name="Lemieux C."/>
            <person name="Pombert J.-F."/>
            <person name="Otis C."/>
            <person name="Turmel M."/>
        </authorList>
    </citation>
    <scope>NUCLEOTIDE SEQUENCE [LARGE SCALE GENOMIC DNA]</scope>
    <source>
        <strain evidence="9 10">RCC1871</strain>
    </source>
</reference>
<gene>
    <name evidence="8" type="ORF">CROS1456_LOCUS3565</name>
    <name evidence="9" type="ORF">HKI87_06g41440</name>
</gene>
<dbReference type="GO" id="GO:0005634">
    <property type="term" value="C:nucleus"/>
    <property type="evidence" value="ECO:0007669"/>
    <property type="project" value="TreeGrafter"/>
</dbReference>
<feature type="region of interest" description="Disordered" evidence="5">
    <location>
        <begin position="200"/>
        <end position="224"/>
    </location>
</feature>
<evidence type="ECO:0000313" key="8">
    <source>
        <dbReference type="EMBL" id="CAE0190475.1"/>
    </source>
</evidence>
<proteinExistence type="inferred from homology"/>
<evidence type="ECO:0000259" key="7">
    <source>
        <dbReference type="Pfam" id="PF18051"/>
    </source>
</evidence>
<dbReference type="Pfam" id="PF17781">
    <property type="entry name" value="RPN1_RPN2_N"/>
    <property type="match status" value="1"/>
</dbReference>
<dbReference type="Gene3D" id="1.25.10.10">
    <property type="entry name" value="Leucine-rich Repeat Variant"/>
    <property type="match status" value="1"/>
</dbReference>
<organism evidence="8">
    <name type="scientific">Chloropicon roscoffensis</name>
    <dbReference type="NCBI Taxonomy" id="1461544"/>
    <lineage>
        <taxon>Eukaryota</taxon>
        <taxon>Viridiplantae</taxon>
        <taxon>Chlorophyta</taxon>
        <taxon>Chloropicophyceae</taxon>
        <taxon>Chloropicales</taxon>
        <taxon>Chloropicaceae</taxon>
        <taxon>Chloropicon</taxon>
    </lineage>
</organism>
<sequence length="996" mass="107721">MTSTEKGKENEKPAAAGKKAGKKGQKEESTLSEEDLELQQHLDSLVGTAIGEPKYETAPVPKQSARRDAIEELRKDVRMASETVAAIPKALKFLGRHYARLKHGYFKEKESGGSGLGDTSLTAEDLRMLADVLSVVAMAYSDAGEEACESLKFRLEGSANAAGDLPTRDTLIDLDPWGQEYARSLMGEVTRAWHALDGGDKETEATKVEDQGGDAKMADAAEEDSKPPVLEFKRAIERGELEHLVDSIVPFQLKHSCEPDAVDLLLEVEHLEKLDRHIDEHNYGRVCLYLLSSCHFLPPPEDRIVLECAYKLYTQVKQYPDASIVAIKLGDSQRLRDSFLACDALKEDSFLLKCQIAYIAVGANHGADLTQIIEDMEDGDAKETLEEIVSNAKLSDHFIGVARDLDVVEAKTPEDVFKQHLVESRGAGAIDTARQHLANAFVNGFVNAGFCKDKLVCDPEEDAGENVSKSNLIFKNKDHGKISATASIGLISLWDVDGGLPMVDKYLYSKDMNILAGALLAVGITCAGTQSDCDPALALLAEHITFDEGEMSPGILATKIASIMGLGLAYAGNPRPAVTELLVPIITDDTHNSDVVGAAGLSLGLIHAGTADDEAVQTLLQVLMMRGSELPAHKLGARLLCVGLGLLFVGKGDEADAVLEVIKTVDKDLAQYCACIVETMAYAGTGNVLKVQQMLAMVCKLCEPPAPKAEGEKTTKEEEKKEKLQDQIDGETNFVSVLAIALIAMAEDVGAEMAHRNLEHILQFGNKAARKAVPLAYALLHMSNPEVALLDTLGRLTHDSEQEVAHNAILALGLMGAGTNHARIASMLRALSGFYCKDSQSLFIVRCSQGLLHLGKGLMTLAPGRADRTLLSQVALSSLASFMFACSDMKDSILGTGHYLLYLLVPAMRPRFVVTLQQEEGKDQLKHKPVSCHVGQAVDTVGQAGKPKTITGFQTHNTPVLLGVGERMELATEKYISMSPVNESFVVIKDNPDYQE</sequence>
<dbReference type="Pfam" id="PF18051">
    <property type="entry name" value="RPN1_C"/>
    <property type="match status" value="1"/>
</dbReference>
<keyword evidence="3 4" id="KW-0647">Proteasome</keyword>
<dbReference type="GO" id="GO:0008540">
    <property type="term" value="C:proteasome regulatory particle, base subcomplex"/>
    <property type="evidence" value="ECO:0007669"/>
    <property type="project" value="UniProtKB-UniRule"/>
</dbReference>
<feature type="compositionally biased region" description="Basic and acidic residues" evidence="5">
    <location>
        <begin position="200"/>
        <end position="210"/>
    </location>
</feature>
<dbReference type="PANTHER" id="PTHR10943:SF1">
    <property type="entry name" value="26S PROTEASOME NON-ATPASE REGULATORY SUBUNIT 2"/>
    <property type="match status" value="1"/>
</dbReference>
<evidence type="ECO:0000256" key="5">
    <source>
        <dbReference type="SAM" id="MobiDB-lite"/>
    </source>
</evidence>
<comment type="subunit">
    <text evidence="4">Component of the 19S regulatory particle (RP/PA700) base subcomplex of the 26S proteasome. The 26S proteasome is composed of a core protease (CP), known as the 20S proteasome, capped at one or both ends by the 19S regulatory particle (RP/PA700). The RP/PA700 complex is composed of at least 17 different subunits in two subcomplexes, the base and the lid, which form the portions proximal and distal to the 20S proteolytic core, respectively.</text>
</comment>
<dbReference type="InterPro" id="IPR040892">
    <property type="entry name" value="RPN1_N"/>
</dbReference>
<evidence type="ECO:0000259" key="6">
    <source>
        <dbReference type="Pfam" id="PF17781"/>
    </source>
</evidence>
<dbReference type="GO" id="GO:0042176">
    <property type="term" value="P:regulation of protein catabolic process"/>
    <property type="evidence" value="ECO:0007669"/>
    <property type="project" value="InterPro"/>
</dbReference>
<dbReference type="InterPro" id="IPR041433">
    <property type="entry name" value="RPN1_C"/>
</dbReference>
<dbReference type="SUPFAM" id="SSF48371">
    <property type="entry name" value="ARM repeat"/>
    <property type="match status" value="1"/>
</dbReference>
<dbReference type="InterPro" id="IPR016024">
    <property type="entry name" value="ARM-type_fold"/>
</dbReference>
<evidence type="ECO:0000256" key="2">
    <source>
        <dbReference type="ARBA" id="ARBA00022737"/>
    </source>
</evidence>
<comment type="similarity">
    <text evidence="1 4">Belongs to the proteasome subunit S2 family.</text>
</comment>
<evidence type="ECO:0000256" key="4">
    <source>
        <dbReference type="PIRNR" id="PIRNR015965"/>
    </source>
</evidence>
<keyword evidence="2" id="KW-0677">Repeat</keyword>
<dbReference type="EMBL" id="HBHZ01004618">
    <property type="protein sequence ID" value="CAE0190475.1"/>
    <property type="molecule type" value="Transcribed_RNA"/>
</dbReference>
<dbReference type="GO" id="GO:0043161">
    <property type="term" value="P:proteasome-mediated ubiquitin-dependent protein catabolic process"/>
    <property type="evidence" value="ECO:0007669"/>
    <property type="project" value="TreeGrafter"/>
</dbReference>
<name>A0A7S3FRC5_9CHLO</name>
<accession>A0A7S3FRC5</accession>
<feature type="compositionally biased region" description="Basic and acidic residues" evidence="5">
    <location>
        <begin position="1"/>
        <end position="12"/>
    </location>
</feature>
<dbReference type="PIRSF" id="PIRSF015965">
    <property type="entry name" value="26S_Psome_Rpn1"/>
    <property type="match status" value="1"/>
</dbReference>